<protein>
    <submittedName>
        <fullName evidence="1">Uncharacterized protein</fullName>
    </submittedName>
</protein>
<gene>
    <name evidence="1" type="ORF">PsAD2_04177</name>
</gene>
<dbReference type="RefSeq" id="WP_068010292.1">
    <property type="nucleotide sequence ID" value="NZ_FOFM01000022.1"/>
</dbReference>
<dbReference type="PATRIC" id="fig|989403.3.peg.4559"/>
<keyword evidence="2" id="KW-1185">Reference proteome</keyword>
<dbReference type="EMBL" id="LMCB01000131">
    <property type="protein sequence ID" value="KZL07838.1"/>
    <property type="molecule type" value="Genomic_DNA"/>
</dbReference>
<reference evidence="1 2" key="1">
    <citation type="journal article" date="2016" name="Front. Microbiol.">
        <title>Comparative Genomic Analysis Reveals a Diverse Repertoire of Genes Involved in Prokaryote-Eukaryote Interactions within the Pseudovibrio Genus.</title>
        <authorList>
            <person name="Romano S."/>
            <person name="Fernandez-Guerra A."/>
            <person name="Reen F.J."/>
            <person name="Glockner F.O."/>
            <person name="Crowley S.P."/>
            <person name="O'Sullivan O."/>
            <person name="Cotter P.D."/>
            <person name="Adams C."/>
            <person name="Dobson A.D."/>
            <person name="O'Gara F."/>
        </authorList>
    </citation>
    <scope>NUCLEOTIDE SEQUENCE [LARGE SCALE GENOMIC DNA]</scope>
    <source>
        <strain evidence="1 2">Ad2</strain>
    </source>
</reference>
<sequence length="63" mass="7250">MRDFPFHVEIWQSGFNAPYETVAQAISFGMANVVFDDLVKSRPGEFIRLRNGIRVMKQHPQIG</sequence>
<dbReference type="Proteomes" id="UP000076577">
    <property type="component" value="Unassembled WGS sequence"/>
</dbReference>
<evidence type="ECO:0000313" key="1">
    <source>
        <dbReference type="EMBL" id="KZL07838.1"/>
    </source>
</evidence>
<name>A0A161XC94_9HYPH</name>
<organism evidence="1 2">
    <name type="scientific">Pseudovibrio axinellae</name>
    <dbReference type="NCBI Taxonomy" id="989403"/>
    <lineage>
        <taxon>Bacteria</taxon>
        <taxon>Pseudomonadati</taxon>
        <taxon>Pseudomonadota</taxon>
        <taxon>Alphaproteobacteria</taxon>
        <taxon>Hyphomicrobiales</taxon>
        <taxon>Stappiaceae</taxon>
        <taxon>Pseudovibrio</taxon>
    </lineage>
</organism>
<dbReference type="STRING" id="989403.SAMN05421798_12232"/>
<comment type="caution">
    <text evidence="1">The sequence shown here is derived from an EMBL/GenBank/DDBJ whole genome shotgun (WGS) entry which is preliminary data.</text>
</comment>
<proteinExistence type="predicted"/>
<evidence type="ECO:0000313" key="2">
    <source>
        <dbReference type="Proteomes" id="UP000076577"/>
    </source>
</evidence>
<accession>A0A161XC94</accession>
<dbReference type="AlphaFoldDB" id="A0A161XC94"/>